<protein>
    <recommendedName>
        <fullName evidence="4">Plastocyanin</fullName>
    </recommendedName>
</protein>
<organism evidence="2 3">
    <name type="scientific">Pseudosulfitobacter pseudonitzschiae</name>
    <dbReference type="NCBI Taxonomy" id="1402135"/>
    <lineage>
        <taxon>Bacteria</taxon>
        <taxon>Pseudomonadati</taxon>
        <taxon>Pseudomonadota</taxon>
        <taxon>Alphaproteobacteria</taxon>
        <taxon>Rhodobacterales</taxon>
        <taxon>Roseobacteraceae</taxon>
        <taxon>Pseudosulfitobacter</taxon>
    </lineage>
</organism>
<reference evidence="2 3" key="1">
    <citation type="submission" date="2014-01" db="EMBL/GenBank/DDBJ databases">
        <title>Sulfitobacter sp. H3 (MCCC 1A00686) Genome Sequencing.</title>
        <authorList>
            <person name="Lai Q."/>
            <person name="Hong Z."/>
        </authorList>
    </citation>
    <scope>NUCLEOTIDE SEQUENCE [LARGE SCALE GENOMIC DNA]</scope>
    <source>
        <strain evidence="2 3">H3</strain>
    </source>
</reference>
<sequence length="125" mass="13075">MLRSIQKLALAAAFGATLAPAAFADGESTNEHTVMVLGASFFPRVTYASPGDTVRFINASEAEQSIVAKDENWTVGPIAIEGEETFTVFAGMKNDFSLVLAEDADEEAISNASGAISFSTPPLGN</sequence>
<dbReference type="Proteomes" id="UP000027746">
    <property type="component" value="Unassembled WGS sequence"/>
</dbReference>
<comment type="caution">
    <text evidence="2">The sequence shown here is derived from an EMBL/GenBank/DDBJ whole genome shotgun (WGS) entry which is preliminary data.</text>
</comment>
<evidence type="ECO:0008006" key="4">
    <source>
        <dbReference type="Google" id="ProtNLM"/>
    </source>
</evidence>
<keyword evidence="1" id="KW-0732">Signal</keyword>
<evidence type="ECO:0000313" key="3">
    <source>
        <dbReference type="Proteomes" id="UP000027746"/>
    </source>
</evidence>
<dbReference type="RefSeq" id="WP_037923988.1">
    <property type="nucleotide sequence ID" value="NZ_CP054599.1"/>
</dbReference>
<feature type="chain" id="PRO_5001690227" description="Plastocyanin" evidence="1">
    <location>
        <begin position="25"/>
        <end position="125"/>
    </location>
</feature>
<dbReference type="OrthoDB" id="7856719at2"/>
<accession>A0A073J1W5</accession>
<gene>
    <name evidence="2" type="ORF">SUH3_14445</name>
</gene>
<dbReference type="GeneID" id="68869131"/>
<dbReference type="InterPro" id="IPR008972">
    <property type="entry name" value="Cupredoxin"/>
</dbReference>
<evidence type="ECO:0000313" key="2">
    <source>
        <dbReference type="EMBL" id="KEJ96553.1"/>
    </source>
</evidence>
<dbReference type="Gene3D" id="2.60.40.420">
    <property type="entry name" value="Cupredoxins - blue copper proteins"/>
    <property type="match status" value="1"/>
</dbReference>
<proteinExistence type="predicted"/>
<keyword evidence="3" id="KW-1185">Reference proteome</keyword>
<dbReference type="SUPFAM" id="SSF49503">
    <property type="entry name" value="Cupredoxins"/>
    <property type="match status" value="1"/>
</dbReference>
<evidence type="ECO:0000256" key="1">
    <source>
        <dbReference type="SAM" id="SignalP"/>
    </source>
</evidence>
<name>A0A073J1W5_9RHOB</name>
<dbReference type="AlphaFoldDB" id="A0A073J1W5"/>
<dbReference type="EMBL" id="JAMD01000003">
    <property type="protein sequence ID" value="KEJ96553.1"/>
    <property type="molecule type" value="Genomic_DNA"/>
</dbReference>
<feature type="signal peptide" evidence="1">
    <location>
        <begin position="1"/>
        <end position="24"/>
    </location>
</feature>